<dbReference type="Ensembl" id="ENSMUST00000226010.2">
    <property type="protein sequence ID" value="ENSMUSP00000153324.2"/>
    <property type="gene ID" value="ENSMUSG00000050002.15"/>
</dbReference>
<name>A0A286YD91_MOUSE</name>
<reference evidence="10" key="4">
    <citation type="submission" date="2025-08" db="UniProtKB">
        <authorList>
            <consortium name="Ensembl"/>
        </authorList>
    </citation>
    <scope>IDENTIFICATION</scope>
    <source>
        <strain evidence="10">C57BL/6J</strain>
    </source>
</reference>
<evidence type="ECO:0000256" key="5">
    <source>
        <dbReference type="ARBA" id="ARBA00022741"/>
    </source>
</evidence>
<sequence length="75" mass="7911">MEAPGVLLVMGVSGSGKSTVGALLASKLGWKFYDADDYHSEENRIKMAKGVPLSDQVTSATGVQYCCKTPPHPLA</sequence>
<evidence type="ECO:0000256" key="1">
    <source>
        <dbReference type="ARBA" id="ARBA00004875"/>
    </source>
</evidence>
<dbReference type="Antibodypedia" id="13014">
    <property type="antibodies" value="117 antibodies from 20 providers"/>
</dbReference>
<comment type="catalytic activity">
    <reaction evidence="9">
        <text>D-gluconate + ATP = 6-phospho-D-gluconate + ADP + H(+)</text>
        <dbReference type="Rhea" id="RHEA:19433"/>
        <dbReference type="ChEBI" id="CHEBI:15378"/>
        <dbReference type="ChEBI" id="CHEBI:18391"/>
        <dbReference type="ChEBI" id="CHEBI:30616"/>
        <dbReference type="ChEBI" id="CHEBI:58759"/>
        <dbReference type="ChEBI" id="CHEBI:456216"/>
        <dbReference type="EC" id="2.7.1.12"/>
    </reaction>
</comment>
<dbReference type="Bgee" id="ENSMUSG00000050002">
    <property type="expression patterns" value="Expressed in facial nucleus and 264 other cell types or tissues"/>
</dbReference>
<reference evidence="10 12" key="1">
    <citation type="journal article" date="2009" name="PLoS Biol.">
        <title>Lineage-specific biology revealed by a finished genome assembly of the mouse.</title>
        <authorList>
            <consortium name="Mouse Genome Sequencing Consortium"/>
            <person name="Church D.M."/>
            <person name="Goodstadt L."/>
            <person name="Hillier L.W."/>
            <person name="Zody M.C."/>
            <person name="Goldstein S."/>
            <person name="She X."/>
            <person name="Bult C.J."/>
            <person name="Agarwala R."/>
            <person name="Cherry J.L."/>
            <person name="DiCuccio M."/>
            <person name="Hlavina W."/>
            <person name="Kapustin Y."/>
            <person name="Meric P."/>
            <person name="Maglott D."/>
            <person name="Birtle Z."/>
            <person name="Marques A.C."/>
            <person name="Graves T."/>
            <person name="Zhou S."/>
            <person name="Teague B."/>
            <person name="Potamousis K."/>
            <person name="Churas C."/>
            <person name="Place M."/>
            <person name="Herschleb J."/>
            <person name="Runnheim R."/>
            <person name="Forrest D."/>
            <person name="Amos-Landgraf J."/>
            <person name="Schwartz D.C."/>
            <person name="Cheng Z."/>
            <person name="Lindblad-Toh K."/>
            <person name="Eichler E.E."/>
            <person name="Ponting C.P."/>
        </authorList>
    </citation>
    <scope>NUCLEOTIDE SEQUENCE [LARGE SCALE GENOMIC DNA]</scope>
    <source>
        <strain evidence="10 12">C57BL/6J</strain>
    </source>
</reference>
<dbReference type="GO" id="GO:0005975">
    <property type="term" value="P:carbohydrate metabolic process"/>
    <property type="evidence" value="ECO:0007669"/>
    <property type="project" value="InterPro"/>
</dbReference>
<dbReference type="ProteomicsDB" id="353811"/>
<evidence type="ECO:0000256" key="6">
    <source>
        <dbReference type="ARBA" id="ARBA00022777"/>
    </source>
</evidence>
<reference evidence="15" key="2">
    <citation type="journal article" date="2010" name="Cell">
        <title>A tissue-specific atlas of mouse protein phosphorylation and expression.</title>
        <authorList>
            <person name="Huttlin E.L."/>
            <person name="Jedrychowski M.P."/>
            <person name="Elias J.E."/>
            <person name="Goswami T."/>
            <person name="Rad R."/>
            <person name="Beausoleil S.A."/>
            <person name="Villen J."/>
            <person name="Haas W."/>
            <person name="Sowa M.E."/>
            <person name="Gygi S.P."/>
        </authorList>
    </citation>
    <scope>IDENTIFICATION BY MASS SPECTROMETRY [LARGE SCALE ANALYSIS]</scope>
</reference>
<reference evidence="10" key="5">
    <citation type="submission" date="2025-09" db="UniProtKB">
        <authorList>
            <consortium name="Ensembl"/>
        </authorList>
    </citation>
    <scope>IDENTIFICATION</scope>
    <source>
        <strain evidence="10">C57BL/6J</strain>
    </source>
</reference>
<dbReference type="VEuPathDB" id="HostDB:ENSMUSG00000050002"/>
<dbReference type="AlphaFoldDB" id="A0A286YD91"/>
<proteinExistence type="evidence at protein level"/>
<evidence type="ECO:0000313" key="11">
    <source>
        <dbReference type="MGI" id="MGI:1922981"/>
    </source>
</evidence>
<evidence type="ECO:0000256" key="3">
    <source>
        <dbReference type="ARBA" id="ARBA00012054"/>
    </source>
</evidence>
<dbReference type="InterPro" id="IPR006001">
    <property type="entry name" value="Therm_gnt_kin"/>
</dbReference>
<evidence type="ECO:0007829" key="15">
    <source>
        <dbReference type="PubMed" id="21183079"/>
    </source>
</evidence>
<comment type="pathway">
    <text evidence="1">Carbohydrate acid metabolism; D-gluconate degradation.</text>
</comment>
<evidence type="ECO:0007829" key="14">
    <source>
        <dbReference type="ProteomicsDB" id="A0A286YD91"/>
    </source>
</evidence>
<reference evidence="10 12" key="3">
    <citation type="journal article" date="2011" name="PLoS Biol.">
        <title>Modernizing reference genome assemblies.</title>
        <authorList>
            <person name="Church D.M."/>
            <person name="Schneider V.A."/>
            <person name="Graves T."/>
            <person name="Auger K."/>
            <person name="Cunningham F."/>
            <person name="Bouk N."/>
            <person name="Chen H.C."/>
            <person name="Agarwala R."/>
            <person name="McLaren W.M."/>
            <person name="Ritchie G.R."/>
            <person name="Albracht D."/>
            <person name="Kremitzki M."/>
            <person name="Rock S."/>
            <person name="Kotkiewicz H."/>
            <person name="Kremitzki C."/>
            <person name="Wollam A."/>
            <person name="Trani L."/>
            <person name="Fulton L."/>
            <person name="Fulton R."/>
            <person name="Matthews L."/>
            <person name="Whitehead S."/>
            <person name="Chow W."/>
            <person name="Torrance J."/>
            <person name="Dunn M."/>
            <person name="Harden G."/>
            <person name="Threadgold G."/>
            <person name="Wood J."/>
            <person name="Collins J."/>
            <person name="Heath P."/>
            <person name="Griffiths G."/>
            <person name="Pelan S."/>
            <person name="Grafham D."/>
            <person name="Eichler E.E."/>
            <person name="Weinstock G."/>
            <person name="Mardis E.R."/>
            <person name="Wilson R.K."/>
            <person name="Howe K."/>
            <person name="Flicek P."/>
            <person name="Hubbard T."/>
        </authorList>
    </citation>
    <scope>NUCLEOTIDE SEQUENCE [LARGE SCALE GENOMIC DNA]</scope>
    <source>
        <strain evidence="10 12">C57BL/6J</strain>
    </source>
</reference>
<evidence type="ECO:0000256" key="9">
    <source>
        <dbReference type="ARBA" id="ARBA00048090"/>
    </source>
</evidence>
<evidence type="ECO:0000256" key="7">
    <source>
        <dbReference type="ARBA" id="ARBA00022840"/>
    </source>
</evidence>
<dbReference type="Pfam" id="PF01202">
    <property type="entry name" value="SKI"/>
    <property type="match status" value="1"/>
</dbReference>
<dbReference type="Gene3D" id="3.40.50.300">
    <property type="entry name" value="P-loop containing nucleotide triphosphate hydrolases"/>
    <property type="match status" value="1"/>
</dbReference>
<dbReference type="InterPro" id="IPR031322">
    <property type="entry name" value="Shikimate/glucono_kinase"/>
</dbReference>
<keyword evidence="6" id="KW-0418">Kinase</keyword>
<dbReference type="SUPFAM" id="SSF52540">
    <property type="entry name" value="P-loop containing nucleoside triphosphate hydrolases"/>
    <property type="match status" value="1"/>
</dbReference>
<evidence type="ECO:0000256" key="2">
    <source>
        <dbReference type="ARBA" id="ARBA00008420"/>
    </source>
</evidence>
<protein>
    <recommendedName>
        <fullName evidence="3">gluconokinase</fullName>
        <ecNumber evidence="3">2.7.1.12</ecNumber>
    </recommendedName>
    <alternativeName>
        <fullName evidence="8">Gluconate kinase</fullName>
    </alternativeName>
</protein>
<dbReference type="InterPro" id="IPR027417">
    <property type="entry name" value="P-loop_NTPase"/>
</dbReference>
<evidence type="ECO:0000313" key="10">
    <source>
        <dbReference type="Ensembl" id="ENSMUSP00000153324.2"/>
    </source>
</evidence>
<gene>
    <name evidence="10 11" type="primary">Idnk</name>
</gene>
<dbReference type="SMR" id="A0A286YD91"/>
<dbReference type="UniPathway" id="UPA00792"/>
<accession>A0A286YD91</accession>
<dbReference type="EC" id="2.7.1.12" evidence="3"/>
<dbReference type="PANTHER" id="PTHR43442:SF3">
    <property type="entry name" value="GLUCONOKINASE-RELATED"/>
    <property type="match status" value="1"/>
</dbReference>
<dbReference type="Proteomes" id="UP000000589">
    <property type="component" value="Chromosome 13"/>
</dbReference>
<dbReference type="GeneTree" id="ENSGT00390000003364"/>
<organism evidence="10 12">
    <name type="scientific">Mus musculus</name>
    <name type="common">Mouse</name>
    <dbReference type="NCBI Taxonomy" id="10090"/>
    <lineage>
        <taxon>Eukaryota</taxon>
        <taxon>Metazoa</taxon>
        <taxon>Chordata</taxon>
        <taxon>Craniata</taxon>
        <taxon>Vertebrata</taxon>
        <taxon>Euteleostomi</taxon>
        <taxon>Mammalia</taxon>
        <taxon>Eutheria</taxon>
        <taxon>Euarchontoglires</taxon>
        <taxon>Glires</taxon>
        <taxon>Rodentia</taxon>
        <taxon>Myomorpha</taxon>
        <taxon>Muroidea</taxon>
        <taxon>Muridae</taxon>
        <taxon>Murinae</taxon>
        <taxon>Mus</taxon>
        <taxon>Mus</taxon>
    </lineage>
</organism>
<dbReference type="ExpressionAtlas" id="A0A286YD91">
    <property type="expression patterns" value="baseline and differential"/>
</dbReference>
<dbReference type="jPOST" id="A0A286YD91"/>
<keyword evidence="7" id="KW-0067">ATP-binding</keyword>
<keyword evidence="5" id="KW-0547">Nucleotide-binding</keyword>
<dbReference type="AGR" id="MGI:1922981"/>
<dbReference type="PANTHER" id="PTHR43442">
    <property type="entry name" value="GLUCONOKINASE-RELATED"/>
    <property type="match status" value="1"/>
</dbReference>
<keyword evidence="4" id="KW-0808">Transferase</keyword>
<dbReference type="GO" id="GO:0005524">
    <property type="term" value="F:ATP binding"/>
    <property type="evidence" value="ECO:0007669"/>
    <property type="project" value="UniProtKB-KW"/>
</dbReference>
<comment type="similarity">
    <text evidence="2">Belongs to the gluconokinase GntK/GntV family.</text>
</comment>
<dbReference type="GO" id="GO:0046316">
    <property type="term" value="F:gluconokinase activity"/>
    <property type="evidence" value="ECO:0007669"/>
    <property type="project" value="UniProtKB-EC"/>
</dbReference>
<evidence type="ECO:0007829" key="13">
    <source>
        <dbReference type="PeptideAtlas" id="A0A286YD91"/>
    </source>
</evidence>
<evidence type="ECO:0000256" key="4">
    <source>
        <dbReference type="ARBA" id="ARBA00022679"/>
    </source>
</evidence>
<evidence type="ECO:0000313" key="12">
    <source>
        <dbReference type="Proteomes" id="UP000000589"/>
    </source>
</evidence>
<keyword evidence="13 14" id="KW-1267">Proteomics identification</keyword>
<keyword evidence="12" id="KW-1185">Reference proteome</keyword>
<evidence type="ECO:0000256" key="8">
    <source>
        <dbReference type="ARBA" id="ARBA00029835"/>
    </source>
</evidence>
<dbReference type="MGI" id="MGI:1922981">
    <property type="gene designation" value="Idnk"/>
</dbReference>